<comment type="cofactor">
    <cofactor evidence="9">
        <name>Mg(2+)</name>
        <dbReference type="ChEBI" id="CHEBI:18420"/>
    </cofactor>
    <text evidence="9">Requires a divalent cation, most likely magnesium in vivo, as an electrophilic catalyst to aid phosphoryl group transfer. It is the chelate of the metal and the nucleotide that is the actual substrate.</text>
</comment>
<comment type="subunit">
    <text evidence="9">Homodimer.</text>
</comment>
<dbReference type="Proteomes" id="UP000571183">
    <property type="component" value="Unassembled WGS sequence"/>
</dbReference>
<dbReference type="InterPro" id="IPR011611">
    <property type="entry name" value="PfkB_dom"/>
</dbReference>
<dbReference type="InterPro" id="IPR002139">
    <property type="entry name" value="Ribo/fructo_kinase"/>
</dbReference>
<dbReference type="PANTHER" id="PTHR10584">
    <property type="entry name" value="SUGAR KINASE"/>
    <property type="match status" value="1"/>
</dbReference>
<evidence type="ECO:0000256" key="6">
    <source>
        <dbReference type="ARBA" id="ARBA00022842"/>
    </source>
</evidence>
<organism evidence="12 13">
    <name type="scientific">Canibacter oris</name>
    <dbReference type="NCBI Taxonomy" id="1365628"/>
    <lineage>
        <taxon>Bacteria</taxon>
        <taxon>Bacillati</taxon>
        <taxon>Actinomycetota</taxon>
        <taxon>Actinomycetes</taxon>
        <taxon>Micrococcales</taxon>
        <taxon>Microbacteriaceae</taxon>
        <taxon>Canibacter</taxon>
    </lineage>
</organism>
<comment type="caution">
    <text evidence="9">Lacks conserved residue(s) required for the propagation of feature annotation.</text>
</comment>
<dbReference type="InterPro" id="IPR029056">
    <property type="entry name" value="Ribokinase-like"/>
</dbReference>
<keyword evidence="8 9" id="KW-0119">Carbohydrate metabolism</keyword>
<feature type="binding site" evidence="9">
    <location>
        <position position="322"/>
    </location>
    <ligand>
        <name>K(+)</name>
        <dbReference type="ChEBI" id="CHEBI:29103"/>
    </ligand>
</feature>
<accession>A0A840DK07</accession>
<dbReference type="GO" id="GO:0005829">
    <property type="term" value="C:cytosol"/>
    <property type="evidence" value="ECO:0007669"/>
    <property type="project" value="TreeGrafter"/>
</dbReference>
<name>A0A840DK07_9MICO</name>
<sequence length="339" mass="33675">MSNDSRDSVLVIGSVSADVTTFSSRLPAPGETFLGDEFTLVMGGKGANQAVAAARALGGTAEGTSGGTAESSPGGTPGGTATGGDAYFVGCVGNDIFAPLVLDGLRDAGVNTSHLRQVADQTGIAHIRVDASGENDIVVVPNANNHLSAAQIDAAIAAVGSRCAVLLTQLEIPRELSAHAVRAAAAAGIRVVLDPAPAAALPAEIWQHVDIVTPNETEATMLSGVQVVDRATAVAAGEWFIAQGVQHALITLAGAGCVLVTAAGHEFFAPFKVDPVDTTAAGDAFAGHLAAALATGKALPAAIRVASAAGALAVTKKGASPSLPTAAEVAKFLARPENA</sequence>
<evidence type="ECO:0000259" key="11">
    <source>
        <dbReference type="Pfam" id="PF00294"/>
    </source>
</evidence>
<dbReference type="GO" id="GO:0004747">
    <property type="term" value="F:ribokinase activity"/>
    <property type="evidence" value="ECO:0007669"/>
    <property type="project" value="UniProtKB-UniRule"/>
</dbReference>
<dbReference type="GO" id="GO:0046872">
    <property type="term" value="F:metal ion binding"/>
    <property type="evidence" value="ECO:0007669"/>
    <property type="project" value="UniProtKB-KW"/>
</dbReference>
<keyword evidence="7 9" id="KW-0630">Potassium</keyword>
<evidence type="ECO:0000256" key="2">
    <source>
        <dbReference type="ARBA" id="ARBA00022723"/>
    </source>
</evidence>
<dbReference type="Pfam" id="PF00294">
    <property type="entry name" value="PfkB"/>
    <property type="match status" value="1"/>
</dbReference>
<comment type="similarity">
    <text evidence="9">Belongs to the carbohydrate kinase PfkB family. Ribokinase subfamily.</text>
</comment>
<protein>
    <recommendedName>
        <fullName evidence="9">Ribokinase</fullName>
        <shortName evidence="9">RK</shortName>
        <ecNumber evidence="9">2.7.1.15</ecNumber>
    </recommendedName>
</protein>
<feature type="binding site" evidence="9">
    <location>
        <position position="313"/>
    </location>
    <ligand>
        <name>K(+)</name>
        <dbReference type="ChEBI" id="CHEBI:29103"/>
    </ligand>
</feature>
<dbReference type="RefSeq" id="WP_183304944.1">
    <property type="nucleotide sequence ID" value="NZ_JACIFD010000014.1"/>
</dbReference>
<dbReference type="UniPathway" id="UPA00916">
    <property type="reaction ID" value="UER00889"/>
</dbReference>
<feature type="binding site" evidence="9">
    <location>
        <position position="277"/>
    </location>
    <ligand>
        <name>K(+)</name>
        <dbReference type="ChEBI" id="CHEBI:29103"/>
    </ligand>
</feature>
<gene>
    <name evidence="9" type="primary">rbsK</name>
    <name evidence="12" type="ORF">F5897_001346</name>
</gene>
<dbReference type="InterPro" id="IPR011877">
    <property type="entry name" value="Ribokinase"/>
</dbReference>
<evidence type="ECO:0000313" key="13">
    <source>
        <dbReference type="Proteomes" id="UP000571183"/>
    </source>
</evidence>
<feature type="domain" description="Carbohydrate kinase PfkB" evidence="11">
    <location>
        <begin position="8"/>
        <end position="325"/>
    </location>
</feature>
<feature type="binding site" evidence="9">
    <location>
        <position position="318"/>
    </location>
    <ligand>
        <name>K(+)</name>
        <dbReference type="ChEBI" id="CHEBI:29103"/>
    </ligand>
</feature>
<comment type="subcellular location">
    <subcellularLocation>
        <location evidence="9">Cytoplasm</location>
    </subcellularLocation>
</comment>
<comment type="activity regulation">
    <text evidence="9">Activated by a monovalent cation that binds near, but not in, the active site. The most likely occupant of the site in vivo is potassium. Ion binding induces a conformational change that may alter substrate affinity.</text>
</comment>
<dbReference type="PANTHER" id="PTHR10584:SF166">
    <property type="entry name" value="RIBOKINASE"/>
    <property type="match status" value="1"/>
</dbReference>
<feature type="region of interest" description="Disordered" evidence="10">
    <location>
        <begin position="61"/>
        <end position="80"/>
    </location>
</feature>
<keyword evidence="4 9" id="KW-0418">Kinase</keyword>
<keyword evidence="9" id="KW-0963">Cytoplasm</keyword>
<keyword evidence="13" id="KW-1185">Reference proteome</keyword>
<comment type="catalytic activity">
    <reaction evidence="9">
        <text>D-ribose + ATP = D-ribose 5-phosphate + ADP + H(+)</text>
        <dbReference type="Rhea" id="RHEA:13697"/>
        <dbReference type="ChEBI" id="CHEBI:15378"/>
        <dbReference type="ChEBI" id="CHEBI:30616"/>
        <dbReference type="ChEBI" id="CHEBI:47013"/>
        <dbReference type="ChEBI" id="CHEBI:78346"/>
        <dbReference type="ChEBI" id="CHEBI:456216"/>
        <dbReference type="EC" id="2.7.1.15"/>
    </reaction>
</comment>
<keyword evidence="5 9" id="KW-0067">ATP-binding</keyword>
<dbReference type="PRINTS" id="PR00990">
    <property type="entry name" value="RIBOKINASE"/>
</dbReference>
<dbReference type="AlphaFoldDB" id="A0A840DK07"/>
<dbReference type="EMBL" id="JACIFD010000014">
    <property type="protein sequence ID" value="MBB4072023.1"/>
    <property type="molecule type" value="Genomic_DNA"/>
</dbReference>
<comment type="function">
    <text evidence="9">Catalyzes the phosphorylation of ribose at O-5 in a reaction requiring ATP and magnesium. The resulting D-ribose-5-phosphate can then be used either for sythesis of nucleotides, histidine, and tryptophan, or as a component of the pentose phosphate pathway.</text>
</comment>
<dbReference type="GO" id="GO:0005524">
    <property type="term" value="F:ATP binding"/>
    <property type="evidence" value="ECO:0007669"/>
    <property type="project" value="UniProtKB-UniRule"/>
</dbReference>
<feature type="binding site" evidence="9">
    <location>
        <begin position="16"/>
        <end position="18"/>
    </location>
    <ligand>
        <name>substrate</name>
    </ligand>
</feature>
<evidence type="ECO:0000256" key="8">
    <source>
        <dbReference type="ARBA" id="ARBA00023277"/>
    </source>
</evidence>
<evidence type="ECO:0000256" key="4">
    <source>
        <dbReference type="ARBA" id="ARBA00022777"/>
    </source>
</evidence>
<dbReference type="SUPFAM" id="SSF53613">
    <property type="entry name" value="Ribokinase-like"/>
    <property type="match status" value="1"/>
</dbReference>
<keyword evidence="6 9" id="KW-0460">Magnesium</keyword>
<dbReference type="Gene3D" id="3.40.1190.20">
    <property type="match status" value="1"/>
</dbReference>
<feature type="binding site" evidence="9">
    <location>
        <position position="171"/>
    </location>
    <ligand>
        <name>substrate</name>
    </ligand>
</feature>
<keyword evidence="1 9" id="KW-0808">Transferase</keyword>
<evidence type="ECO:0000256" key="7">
    <source>
        <dbReference type="ARBA" id="ARBA00022958"/>
    </source>
</evidence>
<comment type="caution">
    <text evidence="12">The sequence shown here is derived from an EMBL/GenBank/DDBJ whole genome shotgun (WGS) entry which is preliminary data.</text>
</comment>
<keyword evidence="3 9" id="KW-0547">Nucleotide-binding</keyword>
<feature type="binding site" evidence="9">
    <location>
        <position position="283"/>
    </location>
    <ligand>
        <name>substrate</name>
    </ligand>
</feature>
<feature type="binding site" evidence="9">
    <location>
        <position position="215"/>
    </location>
    <ligand>
        <name>ATP</name>
        <dbReference type="ChEBI" id="CHEBI:30616"/>
    </ligand>
</feature>
<reference evidence="12" key="1">
    <citation type="submission" date="2020-08" db="EMBL/GenBank/DDBJ databases">
        <title>Sequencing the genomes of 1000 actinobacteria strains.</title>
        <authorList>
            <person name="Klenk H.-P."/>
        </authorList>
    </citation>
    <scope>NUCLEOTIDE SEQUENCE [LARGE SCALE GENOMIC DNA]</scope>
    <source>
        <strain evidence="12">DSM 27064</strain>
    </source>
</reference>
<feature type="binding site" evidence="9">
    <location>
        <position position="279"/>
    </location>
    <ligand>
        <name>K(+)</name>
        <dbReference type="ChEBI" id="CHEBI:29103"/>
    </ligand>
</feature>
<evidence type="ECO:0000256" key="3">
    <source>
        <dbReference type="ARBA" id="ARBA00022741"/>
    </source>
</evidence>
<evidence type="ECO:0000256" key="10">
    <source>
        <dbReference type="SAM" id="MobiDB-lite"/>
    </source>
</evidence>
<evidence type="ECO:0000256" key="1">
    <source>
        <dbReference type="ARBA" id="ARBA00022679"/>
    </source>
</evidence>
<feature type="active site" description="Proton acceptor" evidence="9">
    <location>
        <position position="283"/>
    </location>
</feature>
<feature type="binding site" evidence="9">
    <location>
        <begin position="44"/>
        <end position="48"/>
    </location>
    <ligand>
        <name>substrate</name>
    </ligand>
</feature>
<feature type="binding site" evidence="9">
    <location>
        <begin position="282"/>
        <end position="283"/>
    </location>
    <ligand>
        <name>ATP</name>
        <dbReference type="ChEBI" id="CHEBI:30616"/>
    </ligand>
</feature>
<dbReference type="HAMAP" id="MF_01987">
    <property type="entry name" value="Ribokinase"/>
    <property type="match status" value="1"/>
</dbReference>
<dbReference type="CDD" id="cd01174">
    <property type="entry name" value="ribokinase"/>
    <property type="match status" value="1"/>
</dbReference>
<comment type="pathway">
    <text evidence="9">Carbohydrate metabolism; D-ribose degradation; D-ribose 5-phosphate from beta-D-ribopyranose: step 2/2.</text>
</comment>
<proteinExistence type="inferred from homology"/>
<evidence type="ECO:0000256" key="9">
    <source>
        <dbReference type="HAMAP-Rule" id="MF_01987"/>
    </source>
</evidence>
<evidence type="ECO:0000313" key="12">
    <source>
        <dbReference type="EMBL" id="MBB4072023.1"/>
    </source>
</evidence>
<feature type="binding site" evidence="9">
    <location>
        <position position="316"/>
    </location>
    <ligand>
        <name>K(+)</name>
        <dbReference type="ChEBI" id="CHEBI:29103"/>
    </ligand>
</feature>
<evidence type="ECO:0000256" key="5">
    <source>
        <dbReference type="ARBA" id="ARBA00022840"/>
    </source>
</evidence>
<dbReference type="EC" id="2.7.1.15" evidence="9"/>
<keyword evidence="2 9" id="KW-0479">Metal-binding</keyword>
<dbReference type="GO" id="GO:0019303">
    <property type="term" value="P:D-ribose catabolic process"/>
    <property type="evidence" value="ECO:0007669"/>
    <property type="project" value="UniProtKB-UniRule"/>
</dbReference>